<evidence type="ECO:0000259" key="6">
    <source>
        <dbReference type="Pfam" id="PF01266"/>
    </source>
</evidence>
<comment type="caution">
    <text evidence="7">The sequence shown here is derived from an EMBL/GenBank/DDBJ whole genome shotgun (WGS) entry which is preliminary data.</text>
</comment>
<dbReference type="SUPFAM" id="SSF51905">
    <property type="entry name" value="FAD/NAD(P)-binding domain"/>
    <property type="match status" value="1"/>
</dbReference>
<proteinExistence type="inferred from homology"/>
<gene>
    <name evidence="7" type="ORF">GCM10010840_31890</name>
</gene>
<reference evidence="8" key="1">
    <citation type="journal article" date="2019" name="Int. J. Syst. Evol. Microbiol.">
        <title>The Global Catalogue of Microorganisms (GCM) 10K type strain sequencing project: providing services to taxonomists for standard genome sequencing and annotation.</title>
        <authorList>
            <consortium name="The Broad Institute Genomics Platform"/>
            <consortium name="The Broad Institute Genome Sequencing Center for Infectious Disease"/>
            <person name="Wu L."/>
            <person name="Ma J."/>
        </authorList>
    </citation>
    <scope>NUCLEOTIDE SEQUENCE [LARGE SCALE GENOMIC DNA]</scope>
    <source>
        <strain evidence="8">JCM 15442</strain>
    </source>
</reference>
<evidence type="ECO:0000256" key="4">
    <source>
        <dbReference type="ARBA" id="ARBA00023002"/>
    </source>
</evidence>
<dbReference type="InterPro" id="IPR036188">
    <property type="entry name" value="FAD/NAD-bd_sf"/>
</dbReference>
<evidence type="ECO:0000256" key="3">
    <source>
        <dbReference type="ARBA" id="ARBA00022827"/>
    </source>
</evidence>
<comment type="cofactor">
    <cofactor evidence="1">
        <name>FAD</name>
        <dbReference type="ChEBI" id="CHEBI:57692"/>
    </cofactor>
</comment>
<evidence type="ECO:0000313" key="8">
    <source>
        <dbReference type="Proteomes" id="UP000639973"/>
    </source>
</evidence>
<dbReference type="Gene3D" id="3.30.9.10">
    <property type="entry name" value="D-Amino Acid Oxidase, subunit A, domain 2"/>
    <property type="match status" value="1"/>
</dbReference>
<dbReference type="Gene3D" id="3.50.50.60">
    <property type="entry name" value="FAD/NAD(P)-binding domain"/>
    <property type="match status" value="1"/>
</dbReference>
<dbReference type="Pfam" id="PF01266">
    <property type="entry name" value="DAO"/>
    <property type="match status" value="1"/>
</dbReference>
<evidence type="ECO:0000256" key="2">
    <source>
        <dbReference type="ARBA" id="ARBA00022630"/>
    </source>
</evidence>
<organism evidence="7 8">
    <name type="scientific">Deinococcus aerolatus</name>
    <dbReference type="NCBI Taxonomy" id="522487"/>
    <lineage>
        <taxon>Bacteria</taxon>
        <taxon>Thermotogati</taxon>
        <taxon>Deinococcota</taxon>
        <taxon>Deinococci</taxon>
        <taxon>Deinococcales</taxon>
        <taxon>Deinococcaceae</taxon>
        <taxon>Deinococcus</taxon>
    </lineage>
</organism>
<evidence type="ECO:0000256" key="1">
    <source>
        <dbReference type="ARBA" id="ARBA00001974"/>
    </source>
</evidence>
<keyword evidence="2" id="KW-0285">Flavoprotein</keyword>
<keyword evidence="3" id="KW-0274">FAD</keyword>
<evidence type="ECO:0000256" key="5">
    <source>
        <dbReference type="ARBA" id="ARBA00037941"/>
    </source>
</evidence>
<dbReference type="PANTHER" id="PTHR43104">
    <property type="entry name" value="L-2-HYDROXYGLUTARATE DEHYDROGENASE, MITOCHONDRIAL"/>
    <property type="match status" value="1"/>
</dbReference>
<dbReference type="NCBIfam" id="NF008726">
    <property type="entry name" value="PRK11728.1"/>
    <property type="match status" value="1"/>
</dbReference>
<dbReference type="PANTHER" id="PTHR43104:SF2">
    <property type="entry name" value="L-2-HYDROXYGLUTARATE DEHYDROGENASE, MITOCHONDRIAL"/>
    <property type="match status" value="1"/>
</dbReference>
<keyword evidence="4" id="KW-0560">Oxidoreductase</keyword>
<dbReference type="Proteomes" id="UP000639973">
    <property type="component" value="Unassembled WGS sequence"/>
</dbReference>
<protein>
    <submittedName>
        <fullName evidence="7">Hydroxyglutarate oxidase</fullName>
    </submittedName>
</protein>
<accession>A0ABQ2GEC7</accession>
<feature type="domain" description="FAD dependent oxidoreductase" evidence="6">
    <location>
        <begin position="1"/>
        <end position="379"/>
    </location>
</feature>
<comment type="similarity">
    <text evidence="5">Belongs to the L2HGDH family.</text>
</comment>
<evidence type="ECO:0000313" key="7">
    <source>
        <dbReference type="EMBL" id="GGL91410.1"/>
    </source>
</evidence>
<dbReference type="EMBL" id="BMOL01000020">
    <property type="protein sequence ID" value="GGL91410.1"/>
    <property type="molecule type" value="Genomic_DNA"/>
</dbReference>
<name>A0ABQ2GEC7_9DEIO</name>
<keyword evidence="8" id="KW-1185">Reference proteome</keyword>
<sequence length="397" mass="43022">MGLGTARAIQKHYPHLRVTVLDKEAEVGAHQSGHNSGVIHAGLYYKPGSLKAKLCLTGRQQLEQYCAEHGVRFERCGKLVVAADREEKGRLMALAHRALQNGIHVRLLSPEQMKEYEPHVAGTAALYSPETGIADYPGLALALKAELQGLGVQIVTGAGVQAVTQGDVQVLHTSAGEVQARWIVTCAGLQADKVARMCGAQPDVQIVPFRGEYYDLVPERAGLVRNLIYPVPDPRFPFLGVHLTRMIGGGVEAGPNAVLAFAREGYRRSQINPRELLETLAYPGFWRLAARFPKVGTYEMYRSLIKGEFARSLQRLVPELTAGDLRPGGSGVRAQALNRAGQIVDDFAVQKTPRALHVLNAPSPAATACLAIGEHLTRLAARNFGWEAPPSTVRLSA</sequence>
<dbReference type="InterPro" id="IPR006076">
    <property type="entry name" value="FAD-dep_OxRdtase"/>
</dbReference>